<proteinExistence type="predicted"/>
<dbReference type="SUPFAM" id="SSF49265">
    <property type="entry name" value="Fibronectin type III"/>
    <property type="match status" value="1"/>
</dbReference>
<dbReference type="GO" id="GO:0003712">
    <property type="term" value="F:transcription coregulator activity"/>
    <property type="evidence" value="ECO:0007669"/>
    <property type="project" value="TreeGrafter"/>
</dbReference>
<dbReference type="GO" id="GO:0006355">
    <property type="term" value="P:regulation of DNA-templated transcription"/>
    <property type="evidence" value="ECO:0007669"/>
    <property type="project" value="TreeGrafter"/>
</dbReference>
<dbReference type="InterPro" id="IPR036116">
    <property type="entry name" value="FN3_sf"/>
</dbReference>
<dbReference type="GO" id="GO:0005634">
    <property type="term" value="C:nucleus"/>
    <property type="evidence" value="ECO:0007669"/>
    <property type="project" value="TreeGrafter"/>
</dbReference>
<organism evidence="3 4">
    <name type="scientific">Paralvinella palmiformis</name>
    <dbReference type="NCBI Taxonomy" id="53620"/>
    <lineage>
        <taxon>Eukaryota</taxon>
        <taxon>Metazoa</taxon>
        <taxon>Spiralia</taxon>
        <taxon>Lophotrochozoa</taxon>
        <taxon>Annelida</taxon>
        <taxon>Polychaeta</taxon>
        <taxon>Sedentaria</taxon>
        <taxon>Canalipalpata</taxon>
        <taxon>Terebellida</taxon>
        <taxon>Terebelliformia</taxon>
        <taxon>Alvinellidae</taxon>
        <taxon>Paralvinella</taxon>
    </lineage>
</organism>
<protein>
    <recommendedName>
        <fullName evidence="2">Fibronectin type-III domain-containing protein</fullName>
    </recommendedName>
</protein>
<dbReference type="PROSITE" id="PS50853">
    <property type="entry name" value="FN3"/>
    <property type="match status" value="1"/>
</dbReference>
<feature type="compositionally biased region" description="Polar residues" evidence="1">
    <location>
        <begin position="132"/>
        <end position="167"/>
    </location>
</feature>
<feature type="compositionally biased region" description="Polar residues" evidence="1">
    <location>
        <begin position="258"/>
        <end position="277"/>
    </location>
</feature>
<name>A0AAD9N046_9ANNE</name>
<keyword evidence="4" id="KW-1185">Reference proteome</keyword>
<feature type="region of interest" description="Disordered" evidence="1">
    <location>
        <begin position="315"/>
        <end position="367"/>
    </location>
</feature>
<evidence type="ECO:0000256" key="1">
    <source>
        <dbReference type="SAM" id="MobiDB-lite"/>
    </source>
</evidence>
<dbReference type="Proteomes" id="UP001208570">
    <property type="component" value="Unassembled WGS sequence"/>
</dbReference>
<dbReference type="InterPro" id="IPR026085">
    <property type="entry name" value="ATF7-int"/>
</dbReference>
<feature type="region of interest" description="Disordered" evidence="1">
    <location>
        <begin position="15"/>
        <end position="278"/>
    </location>
</feature>
<feature type="region of interest" description="Disordered" evidence="1">
    <location>
        <begin position="612"/>
        <end position="654"/>
    </location>
</feature>
<dbReference type="InterPro" id="IPR056565">
    <property type="entry name" value="Fn3_ATF7IP"/>
</dbReference>
<dbReference type="GO" id="GO:0005667">
    <property type="term" value="C:transcription regulator complex"/>
    <property type="evidence" value="ECO:0007669"/>
    <property type="project" value="TreeGrafter"/>
</dbReference>
<evidence type="ECO:0000313" key="4">
    <source>
        <dbReference type="Proteomes" id="UP001208570"/>
    </source>
</evidence>
<dbReference type="EMBL" id="JAODUP010000454">
    <property type="protein sequence ID" value="KAK2149394.1"/>
    <property type="molecule type" value="Genomic_DNA"/>
</dbReference>
<dbReference type="PANTHER" id="PTHR23210:SF26">
    <property type="entry name" value="ACTIVATING TRANSCRIPTION FACTOR 7-INTERACTING PROTEIN 1"/>
    <property type="match status" value="1"/>
</dbReference>
<dbReference type="Pfam" id="PF16794">
    <property type="entry name" value="fn3_4"/>
    <property type="match status" value="1"/>
</dbReference>
<reference evidence="3" key="1">
    <citation type="journal article" date="2023" name="Mol. Biol. Evol.">
        <title>Third-Generation Sequencing Reveals the Adaptive Role of the Epigenome in Three Deep-Sea Polychaetes.</title>
        <authorList>
            <person name="Perez M."/>
            <person name="Aroh O."/>
            <person name="Sun Y."/>
            <person name="Lan Y."/>
            <person name="Juniper S.K."/>
            <person name="Young C.R."/>
            <person name="Angers B."/>
            <person name="Qian P.Y."/>
        </authorList>
    </citation>
    <scope>NUCLEOTIDE SEQUENCE</scope>
    <source>
        <strain evidence="3">P08H-3</strain>
    </source>
</reference>
<feature type="compositionally biased region" description="Low complexity" evidence="1">
    <location>
        <begin position="320"/>
        <end position="347"/>
    </location>
</feature>
<dbReference type="PANTHER" id="PTHR23210">
    <property type="entry name" value="ACTIVATING TRANSCRIPTION FACTOR 7 INTERACTING PROTEIN"/>
    <property type="match status" value="1"/>
</dbReference>
<feature type="compositionally biased region" description="Polar residues" evidence="1">
    <location>
        <begin position="199"/>
        <end position="208"/>
    </location>
</feature>
<dbReference type="InterPro" id="IPR003961">
    <property type="entry name" value="FN3_dom"/>
</dbReference>
<dbReference type="InterPro" id="IPR013783">
    <property type="entry name" value="Ig-like_fold"/>
</dbReference>
<dbReference type="AlphaFoldDB" id="A0AAD9N046"/>
<comment type="caution">
    <text evidence="3">The sequence shown here is derived from an EMBL/GenBank/DDBJ whole genome shotgun (WGS) entry which is preliminary data.</text>
</comment>
<feature type="compositionally biased region" description="Polar residues" evidence="1">
    <location>
        <begin position="97"/>
        <end position="120"/>
    </location>
</feature>
<gene>
    <name evidence="3" type="ORF">LSH36_454g03021</name>
</gene>
<evidence type="ECO:0000313" key="3">
    <source>
        <dbReference type="EMBL" id="KAK2149394.1"/>
    </source>
</evidence>
<feature type="compositionally biased region" description="Low complexity" evidence="1">
    <location>
        <begin position="356"/>
        <end position="367"/>
    </location>
</feature>
<sequence length="755" mass="80843">MVLVHQGLGHSHVSLFKRRQRMSSRCSSDSDNDDDRKRRRSSRLDDDDDDDDGGGGSFVCVSEKRKISQTSPSEEEFVVKRSRLSTGSERSEGDDIVQSTSDTQRLVTGQLQSSGVTQNPRRGRIQSDRNTQKLGSCQNQSGDVTQNPSTSHVQSVKDVQNPRTSHIQSEKDTHNPWTSHAQSERYAHNPRTGHLQPGKDTQNPCTSHVHSDKDRQKLKTAGVQSERQKPTAYGRQPSVHRTQHQGQSVPGQPGPKLSQGQSPGVSTSDKSSPQHVTKISHKVKINNQLLAFEKPVSFFRWFERIEKFLQQASHVPGVQKSSPRSQPAASQAAASPAAGPKPSVSPVTDSHAGSSQTVTVPQPTTGPQVATYVTQTAPTIAPKISGIGQSTVGGGQTFLVPVAGASANGTMTLIGPPSGTNLSSSQYRFTPVQPAPKPTGVTVREMLDSKQSSSGTLPVSQVNITTNTGQSEKSGVHEKVIDLTEDEENNTSKVPLTPITLAPGQVIVQSSLTSTSNSGNIPTGTYLVPVTSGQPIILQSVVQPQLQQPLVLSTARPGISQQQIAPAGQQLVTLTPAQGGIRPLLVHTPAATQSVSTAKVAVTTQVVTKSVPPAHPTTVKPVTSKQMKHPAPLPPQPTTSKISPEYKTPPPKPKLTISRVPQGIVLSWNLSLTDTHAAISNYQLYAYQEGTSLPVSSLWKRVGDVKALPLPMACTLTQFHEGNKYHFAVRGVDEHGRIGPFSDPNSIHLAAVSTS</sequence>
<accession>A0AAD9N046</accession>
<dbReference type="Gene3D" id="2.60.40.10">
    <property type="entry name" value="Immunoglobulins"/>
    <property type="match status" value="1"/>
</dbReference>
<evidence type="ECO:0000259" key="2">
    <source>
        <dbReference type="PROSITE" id="PS50853"/>
    </source>
</evidence>
<feature type="domain" description="Fibronectin type-III" evidence="2">
    <location>
        <begin position="649"/>
        <end position="752"/>
    </location>
</feature>